<sequence>MYSNLEAKIQEIRQRPISLDRKEQIEMLVTYMKDNLQQGKPLRLNFICTHNSRRSQLSQIWAQTAADYFNIPLQSYSGGVEETAFNERAVASLQRFGFQVNKRGHANPVYFVFHTEDSRPMIAFSKIYDNPINPHQQFAAVMTCSHADENCPFIPGASARIPLRYEDPKAFDDSPEEAFQYDERSAQIGSELFYAFERLSLYGL</sequence>
<dbReference type="EMBL" id="CP029346">
    <property type="protein sequence ID" value="AWL09809.1"/>
    <property type="molecule type" value="Genomic_DNA"/>
</dbReference>
<dbReference type="PANTHER" id="PTHR43428:SF1">
    <property type="entry name" value="ARSENATE REDUCTASE"/>
    <property type="match status" value="1"/>
</dbReference>
<dbReference type="KEGG" id="psez:HME7025_01960"/>
<dbReference type="GO" id="GO:0008794">
    <property type="term" value="F:arsenate reductase (glutaredoxin) activity"/>
    <property type="evidence" value="ECO:0007669"/>
    <property type="project" value="UniProtKB-EC"/>
</dbReference>
<dbReference type="SUPFAM" id="SSF52788">
    <property type="entry name" value="Phosphotyrosine protein phosphatases I"/>
    <property type="match status" value="1"/>
</dbReference>
<keyword evidence="2" id="KW-1185">Reference proteome</keyword>
<dbReference type="InterPro" id="IPR036196">
    <property type="entry name" value="Ptyr_pPase_sf"/>
</dbReference>
<gene>
    <name evidence="1" type="ORF">HME7025_01960</name>
</gene>
<dbReference type="RefSeq" id="WP_109323463.1">
    <property type="nucleotide sequence ID" value="NZ_CP029346.1"/>
</dbReference>
<evidence type="ECO:0000313" key="1">
    <source>
        <dbReference type="EMBL" id="AWL09809.1"/>
    </source>
</evidence>
<dbReference type="AlphaFoldDB" id="A0A2S2DWU9"/>
<dbReference type="Gene3D" id="3.40.50.2300">
    <property type="match status" value="1"/>
</dbReference>
<dbReference type="Proteomes" id="UP000245468">
    <property type="component" value="Chromosome"/>
</dbReference>
<reference evidence="2" key="1">
    <citation type="submission" date="2018-05" db="EMBL/GenBank/DDBJ databases">
        <title>Pseudarcicella sp. HME7025 Genome sequencing and assembly.</title>
        <authorList>
            <person name="Kim H."/>
            <person name="Kang H."/>
            <person name="Joh K."/>
        </authorList>
    </citation>
    <scope>NUCLEOTIDE SEQUENCE [LARGE SCALE GENOMIC DNA]</scope>
    <source>
        <strain evidence="2">HME7025</strain>
    </source>
</reference>
<dbReference type="OrthoDB" id="9793058at2"/>
<dbReference type="EC" id="1.20.4.1" evidence="1"/>
<protein>
    <submittedName>
        <fullName evidence="1">Arsenate reductase (Glutaredoxin)</fullName>
        <ecNumber evidence="1">1.20.4.1</ecNumber>
    </submittedName>
</protein>
<proteinExistence type="predicted"/>
<accession>A0A2S2DWU9</accession>
<keyword evidence="1" id="KW-0560">Oxidoreductase</keyword>
<evidence type="ECO:0000313" key="2">
    <source>
        <dbReference type="Proteomes" id="UP000245468"/>
    </source>
</evidence>
<dbReference type="PANTHER" id="PTHR43428">
    <property type="entry name" value="ARSENATE REDUCTASE"/>
    <property type="match status" value="1"/>
</dbReference>
<name>A0A2S2DWU9_9BACT</name>
<organism evidence="1 2">
    <name type="scientific">Aquirufa nivalisilvae</name>
    <dbReference type="NCBI Taxonomy" id="2516557"/>
    <lineage>
        <taxon>Bacteria</taxon>
        <taxon>Pseudomonadati</taxon>
        <taxon>Bacteroidota</taxon>
        <taxon>Cytophagia</taxon>
        <taxon>Cytophagales</taxon>
        <taxon>Flectobacillaceae</taxon>
        <taxon>Aquirufa</taxon>
    </lineage>
</organism>